<dbReference type="Pfam" id="PF00990">
    <property type="entry name" value="GGDEF"/>
    <property type="match status" value="1"/>
</dbReference>
<feature type="transmembrane region" description="Helical" evidence="1">
    <location>
        <begin position="62"/>
        <end position="82"/>
    </location>
</feature>
<dbReference type="InterPro" id="IPR035919">
    <property type="entry name" value="EAL_sf"/>
</dbReference>
<evidence type="ECO:0000256" key="1">
    <source>
        <dbReference type="SAM" id="Phobius"/>
    </source>
</evidence>
<dbReference type="EMBL" id="WUMU01000017">
    <property type="protein sequence ID" value="MXN19191.1"/>
    <property type="molecule type" value="Genomic_DNA"/>
</dbReference>
<feature type="transmembrane region" description="Helical" evidence="1">
    <location>
        <begin position="121"/>
        <end position="142"/>
    </location>
</feature>
<dbReference type="SUPFAM" id="SSF141868">
    <property type="entry name" value="EAL domain-like"/>
    <property type="match status" value="1"/>
</dbReference>
<feature type="domain" description="EAL" evidence="2">
    <location>
        <begin position="570"/>
        <end position="833"/>
    </location>
</feature>
<dbReference type="AlphaFoldDB" id="A0A6L7G5A0"/>
<dbReference type="Pfam" id="PF13188">
    <property type="entry name" value="PAS_8"/>
    <property type="match status" value="1"/>
</dbReference>
<dbReference type="CDD" id="cd01948">
    <property type="entry name" value="EAL"/>
    <property type="match status" value="1"/>
</dbReference>
<feature type="transmembrane region" description="Helical" evidence="1">
    <location>
        <begin position="162"/>
        <end position="183"/>
    </location>
</feature>
<keyword evidence="1" id="KW-0472">Membrane</keyword>
<evidence type="ECO:0000259" key="3">
    <source>
        <dbReference type="PROSITE" id="PS50887"/>
    </source>
</evidence>
<dbReference type="InterPro" id="IPR001633">
    <property type="entry name" value="EAL_dom"/>
</dbReference>
<dbReference type="PANTHER" id="PTHR44757:SF2">
    <property type="entry name" value="BIOFILM ARCHITECTURE MAINTENANCE PROTEIN MBAA"/>
    <property type="match status" value="1"/>
</dbReference>
<evidence type="ECO:0000313" key="4">
    <source>
        <dbReference type="EMBL" id="MXN19191.1"/>
    </source>
</evidence>
<dbReference type="InterPro" id="IPR029787">
    <property type="entry name" value="Nucleotide_cyclase"/>
</dbReference>
<dbReference type="Gene3D" id="3.30.450.20">
    <property type="entry name" value="PAS domain"/>
    <property type="match status" value="1"/>
</dbReference>
<dbReference type="Pfam" id="PF20973">
    <property type="entry name" value="VUPS"/>
    <property type="match status" value="1"/>
</dbReference>
<dbReference type="PROSITE" id="PS50887">
    <property type="entry name" value="GGDEF"/>
    <property type="match status" value="1"/>
</dbReference>
<sequence>MRTAVRSVASRGGGPGLRSAFRYSPKARRGGMTALFLGHVVLFSAFPLAFSMLQPLSRRVHFYLYLAVILLIGGFLGNAYALNLGEGLTVSGGNLCYGAFMMTSVLFVLLERDILVLRHVIRLVVVVDLFNILFSVLVTTTLNAPGVSNPHGTPAALFRQSVPLIVLGGLLIVAELFVLFFWFERVKRWRVPAPFVELAYLLGFVAVLCADGIAFPLIAFGMSPEIVAVVIGGLGGKVLTAAAYAGALLIFMTLWRRRFVQYLEADVFTWRVFLSTSSDLIRTLSENERAQRQAEAVFRSANDGLAVLGADGRVLRANGAFRRLTGAQEAAPAPLFHHAGHVLGLPPRPDESWRGEVRFGAERAAQGILSVTPVPVLGADERTFVCSLTDISEQKRAQEELDHLAMHDPLTDLANRRALDAALRGLAEPVALAILDLDRFKDVNDSFGHVVGDDLLCQVAQRIRSALPEIARAEFFRIGGDEFALLLPGTGEPGLRAAVSALNAVLVPPFTLVNGAAVAMTATWGGSLGRSGRDGDLFARADAALYDVKQGAKGTLGIYQERLTRAAQRRLSLGLRLREALERQMPEDAPPRDGALSVAYQPQIGRDGRLYGLEALARWTDPELGQISPAEFIPLAEDHGLIDRLGRFMLRRACRDGAGWLAAGLDPGRISVNVSALQMRTPGLERRVARVLKETGFPPRALQLELTETVFLGRESEVLPIFEKLKALGVRLAVDDFGTGYSSLSFLPQLPWDTLKIDRSFVALAVGDPRRRALVTSITAMAKGLDLTVIAEGVEAPEQHVMLQEIGCDVFQGFLFARPMPSNAVPAFCAGIGPGDPPALAR</sequence>
<dbReference type="PANTHER" id="PTHR44757">
    <property type="entry name" value="DIGUANYLATE CYCLASE DGCP"/>
    <property type="match status" value="1"/>
</dbReference>
<dbReference type="CDD" id="cd01949">
    <property type="entry name" value="GGDEF"/>
    <property type="match status" value="1"/>
</dbReference>
<feature type="transmembrane region" description="Helical" evidence="1">
    <location>
        <begin position="195"/>
        <end position="220"/>
    </location>
</feature>
<dbReference type="InterPro" id="IPR035965">
    <property type="entry name" value="PAS-like_dom_sf"/>
</dbReference>
<gene>
    <name evidence="4" type="ORF">GR170_15220</name>
</gene>
<keyword evidence="5" id="KW-1185">Reference proteome</keyword>
<dbReference type="Gene3D" id="3.30.70.270">
    <property type="match status" value="1"/>
</dbReference>
<proteinExistence type="predicted"/>
<dbReference type="InterPro" id="IPR048533">
    <property type="entry name" value="VUPS"/>
</dbReference>
<feature type="domain" description="GGDEF" evidence="3">
    <location>
        <begin position="428"/>
        <end position="561"/>
    </location>
</feature>
<keyword evidence="1" id="KW-1133">Transmembrane helix</keyword>
<dbReference type="SMART" id="SM00052">
    <property type="entry name" value="EAL"/>
    <property type="match status" value="1"/>
</dbReference>
<dbReference type="InterPro" id="IPR052155">
    <property type="entry name" value="Biofilm_reg_signaling"/>
</dbReference>
<dbReference type="SMART" id="SM00267">
    <property type="entry name" value="GGDEF"/>
    <property type="match status" value="1"/>
</dbReference>
<organism evidence="4 5">
    <name type="scientific">Pseudooceanicola albus</name>
    <dbReference type="NCBI Taxonomy" id="2692189"/>
    <lineage>
        <taxon>Bacteria</taxon>
        <taxon>Pseudomonadati</taxon>
        <taxon>Pseudomonadota</taxon>
        <taxon>Alphaproteobacteria</taxon>
        <taxon>Rhodobacterales</taxon>
        <taxon>Paracoccaceae</taxon>
        <taxon>Pseudooceanicola</taxon>
    </lineage>
</organism>
<dbReference type="InterPro" id="IPR000014">
    <property type="entry name" value="PAS"/>
</dbReference>
<dbReference type="SUPFAM" id="SSF55073">
    <property type="entry name" value="Nucleotide cyclase"/>
    <property type="match status" value="1"/>
</dbReference>
<feature type="transmembrane region" description="Helical" evidence="1">
    <location>
        <begin position="226"/>
        <end position="251"/>
    </location>
</feature>
<dbReference type="Gene3D" id="3.20.20.450">
    <property type="entry name" value="EAL domain"/>
    <property type="match status" value="1"/>
</dbReference>
<evidence type="ECO:0000313" key="5">
    <source>
        <dbReference type="Proteomes" id="UP000477911"/>
    </source>
</evidence>
<dbReference type="Pfam" id="PF00563">
    <property type="entry name" value="EAL"/>
    <property type="match status" value="1"/>
</dbReference>
<dbReference type="SUPFAM" id="SSF55785">
    <property type="entry name" value="PYP-like sensor domain (PAS domain)"/>
    <property type="match status" value="1"/>
</dbReference>
<feature type="transmembrane region" description="Helical" evidence="1">
    <location>
        <begin position="88"/>
        <end position="109"/>
    </location>
</feature>
<accession>A0A6L7G5A0</accession>
<reference evidence="4 5" key="1">
    <citation type="submission" date="2019-12" db="EMBL/GenBank/DDBJ databases">
        <authorList>
            <person name="Li M."/>
        </authorList>
    </citation>
    <scope>NUCLEOTIDE SEQUENCE [LARGE SCALE GENOMIC DNA]</scope>
    <source>
        <strain evidence="4 5">GBMRC 2024</strain>
    </source>
</reference>
<name>A0A6L7G5A0_9RHOB</name>
<feature type="transmembrane region" description="Helical" evidence="1">
    <location>
        <begin position="31"/>
        <end position="50"/>
    </location>
</feature>
<keyword evidence="1" id="KW-0812">Transmembrane</keyword>
<evidence type="ECO:0000259" key="2">
    <source>
        <dbReference type="PROSITE" id="PS50883"/>
    </source>
</evidence>
<protein>
    <submittedName>
        <fullName evidence="4">EAL domain-containing protein</fullName>
    </submittedName>
</protein>
<dbReference type="PROSITE" id="PS50883">
    <property type="entry name" value="EAL"/>
    <property type="match status" value="1"/>
</dbReference>
<dbReference type="InterPro" id="IPR000160">
    <property type="entry name" value="GGDEF_dom"/>
</dbReference>
<dbReference type="InterPro" id="IPR043128">
    <property type="entry name" value="Rev_trsase/Diguanyl_cyclase"/>
</dbReference>
<dbReference type="Proteomes" id="UP000477911">
    <property type="component" value="Unassembled WGS sequence"/>
</dbReference>
<dbReference type="NCBIfam" id="TIGR00254">
    <property type="entry name" value="GGDEF"/>
    <property type="match status" value="1"/>
</dbReference>
<comment type="caution">
    <text evidence="4">The sequence shown here is derived from an EMBL/GenBank/DDBJ whole genome shotgun (WGS) entry which is preliminary data.</text>
</comment>